<sequence>IEILPCSRIAHIERHHKPYALDLSLPLKRNALRVAEIWMDEYKHMVYLAWNIPLQNSGIDFGDISSRMALRKKLKCNTFDWYLKNVYPNLKPIHYIVGYGRMKNTLDQNICLDQGPVSDKTPIMYYCHKYGLQNVCYHLPGELYVGPLMAEAYTDDHCLTDPGNGEKPTLEPCSKAAQNRQHIYWDFKLVTRSLSTTLNKNGENGYLYFVPRCRGKALSLSSLHIH</sequence>
<name>A0A452TQ75_URSMA</name>
<dbReference type="PANTHER" id="PTHR11675:SF50">
    <property type="entry name" value="POLYPEPTIDE N-ACETYLGALACTOSAMINYLTRANSFERASE 8-RELATED"/>
    <property type="match status" value="1"/>
</dbReference>
<dbReference type="PANTHER" id="PTHR11675">
    <property type="entry name" value="N-ACETYLGALACTOSAMINYLTRANSFERASE"/>
    <property type="match status" value="1"/>
</dbReference>
<evidence type="ECO:0000256" key="7">
    <source>
        <dbReference type="ARBA" id="ARBA00022679"/>
    </source>
</evidence>
<dbReference type="GO" id="GO:0004653">
    <property type="term" value="F:polypeptide N-acetylgalactosaminyltransferase activity"/>
    <property type="evidence" value="ECO:0007669"/>
    <property type="project" value="UniProtKB-EC"/>
</dbReference>
<proteinExistence type="inferred from homology"/>
<dbReference type="GO" id="GO:0030246">
    <property type="term" value="F:carbohydrate binding"/>
    <property type="evidence" value="ECO:0007669"/>
    <property type="project" value="UniProtKB-KW"/>
</dbReference>
<keyword evidence="12" id="KW-1133">Transmembrane helix</keyword>
<evidence type="ECO:0000256" key="17">
    <source>
        <dbReference type="ARBA" id="ARBA00023211"/>
    </source>
</evidence>
<comment type="cofactor">
    <cofactor evidence="1">
        <name>Mn(2+)</name>
        <dbReference type="ChEBI" id="CHEBI:29035"/>
    </cofactor>
</comment>
<dbReference type="FunFam" id="3.90.550.10:FF:000192">
    <property type="entry name" value="Polypeptide N-acetylgalactosaminyltransferase 9"/>
    <property type="match status" value="1"/>
</dbReference>
<evidence type="ECO:0000256" key="10">
    <source>
        <dbReference type="ARBA" id="ARBA00022734"/>
    </source>
</evidence>
<evidence type="ECO:0000256" key="5">
    <source>
        <dbReference type="ARBA" id="ARBA00012644"/>
    </source>
</evidence>
<dbReference type="SUPFAM" id="SSF53448">
    <property type="entry name" value="Nucleotide-diphospho-sugar transferases"/>
    <property type="match status" value="1"/>
</dbReference>
<dbReference type="Gene3D" id="2.80.10.50">
    <property type="match status" value="1"/>
</dbReference>
<evidence type="ECO:0000256" key="14">
    <source>
        <dbReference type="ARBA" id="ARBA00023136"/>
    </source>
</evidence>
<evidence type="ECO:0000256" key="9">
    <source>
        <dbReference type="ARBA" id="ARBA00022723"/>
    </source>
</evidence>
<dbReference type="Gene3D" id="3.90.550.10">
    <property type="entry name" value="Spore Coat Polysaccharide Biosynthesis Protein SpsA, Chain A"/>
    <property type="match status" value="1"/>
</dbReference>
<protein>
    <recommendedName>
        <fullName evidence="5">polypeptide N-acetylgalactosaminyltransferase</fullName>
        <ecNumber evidence="5">2.4.1.41</ecNumber>
    </recommendedName>
</protein>
<keyword evidence="11" id="KW-0735">Signal-anchor</keyword>
<comment type="pathway">
    <text evidence="3">Protein modification; protein glycosylation.</text>
</comment>
<keyword evidence="9" id="KW-0479">Metal-binding</keyword>
<evidence type="ECO:0000256" key="1">
    <source>
        <dbReference type="ARBA" id="ARBA00001936"/>
    </source>
</evidence>
<dbReference type="Ensembl" id="ENSUMAT00000012343.1">
    <property type="protein sequence ID" value="ENSUMAP00000010342.1"/>
    <property type="gene ID" value="ENSUMAG00000007766.1"/>
</dbReference>
<evidence type="ECO:0000256" key="6">
    <source>
        <dbReference type="ARBA" id="ARBA00022676"/>
    </source>
</evidence>
<keyword evidence="7" id="KW-0808">Transferase</keyword>
<gene>
    <name evidence="18" type="primary">GALNT8</name>
</gene>
<comment type="subcellular location">
    <subcellularLocation>
        <location evidence="2">Golgi apparatus membrane</location>
        <topology evidence="2">Single-pass type II membrane protein</topology>
    </subcellularLocation>
</comment>
<dbReference type="AlphaFoldDB" id="A0A452TQ75"/>
<accession>A0A452TQ75</accession>
<keyword evidence="13" id="KW-0333">Golgi apparatus</keyword>
<comment type="similarity">
    <text evidence="4">Belongs to the glycosyltransferase 2 family. GalNAc-T subfamily.</text>
</comment>
<dbReference type="SUPFAM" id="SSF50370">
    <property type="entry name" value="Ricin B-like lectins"/>
    <property type="match status" value="1"/>
</dbReference>
<evidence type="ECO:0000256" key="2">
    <source>
        <dbReference type="ARBA" id="ARBA00004323"/>
    </source>
</evidence>
<dbReference type="EC" id="2.4.1.41" evidence="5"/>
<evidence type="ECO:0000256" key="12">
    <source>
        <dbReference type="ARBA" id="ARBA00022989"/>
    </source>
</evidence>
<evidence type="ECO:0000256" key="4">
    <source>
        <dbReference type="ARBA" id="ARBA00005680"/>
    </source>
</evidence>
<keyword evidence="15" id="KW-1015">Disulfide bond</keyword>
<keyword evidence="10" id="KW-0430">Lectin</keyword>
<evidence type="ECO:0000256" key="11">
    <source>
        <dbReference type="ARBA" id="ARBA00022968"/>
    </source>
</evidence>
<keyword evidence="17" id="KW-0464">Manganese</keyword>
<dbReference type="GeneTree" id="ENSGT00940000160161"/>
<evidence type="ECO:0000256" key="16">
    <source>
        <dbReference type="ARBA" id="ARBA00023180"/>
    </source>
</evidence>
<dbReference type="GO" id="GO:0000139">
    <property type="term" value="C:Golgi membrane"/>
    <property type="evidence" value="ECO:0007669"/>
    <property type="project" value="UniProtKB-SubCell"/>
</dbReference>
<keyword evidence="14" id="KW-0472">Membrane</keyword>
<evidence type="ECO:0000256" key="15">
    <source>
        <dbReference type="ARBA" id="ARBA00023157"/>
    </source>
</evidence>
<dbReference type="GO" id="GO:0046872">
    <property type="term" value="F:metal ion binding"/>
    <property type="evidence" value="ECO:0007669"/>
    <property type="project" value="UniProtKB-KW"/>
</dbReference>
<reference evidence="18" key="1">
    <citation type="submission" date="2019-03" db="UniProtKB">
        <authorList>
            <consortium name="Ensembl"/>
        </authorList>
    </citation>
    <scope>IDENTIFICATION</scope>
</reference>
<dbReference type="InterPro" id="IPR029044">
    <property type="entry name" value="Nucleotide-diphossugar_trans"/>
</dbReference>
<keyword evidence="16" id="KW-0325">Glycoprotein</keyword>
<evidence type="ECO:0000256" key="13">
    <source>
        <dbReference type="ARBA" id="ARBA00023034"/>
    </source>
</evidence>
<evidence type="ECO:0000256" key="3">
    <source>
        <dbReference type="ARBA" id="ARBA00004922"/>
    </source>
</evidence>
<keyword evidence="6" id="KW-0328">Glycosyltransferase</keyword>
<evidence type="ECO:0000313" key="18">
    <source>
        <dbReference type="Ensembl" id="ENSUMAP00000010342"/>
    </source>
</evidence>
<organism evidence="18">
    <name type="scientific">Ursus maritimus</name>
    <name type="common">Polar bear</name>
    <name type="synonym">Thalarctos maritimus</name>
    <dbReference type="NCBI Taxonomy" id="29073"/>
    <lineage>
        <taxon>Eukaryota</taxon>
        <taxon>Metazoa</taxon>
        <taxon>Chordata</taxon>
        <taxon>Craniata</taxon>
        <taxon>Vertebrata</taxon>
        <taxon>Euteleostomi</taxon>
        <taxon>Mammalia</taxon>
        <taxon>Eutheria</taxon>
        <taxon>Laurasiatheria</taxon>
        <taxon>Carnivora</taxon>
        <taxon>Caniformia</taxon>
        <taxon>Ursidae</taxon>
        <taxon>Ursus</taxon>
    </lineage>
</organism>
<evidence type="ECO:0000256" key="8">
    <source>
        <dbReference type="ARBA" id="ARBA00022692"/>
    </source>
</evidence>
<dbReference type="FunFam" id="2.80.10.50:FF:000017">
    <property type="entry name" value="Polypeptide N-acetylgalactosaminyltransferase"/>
    <property type="match status" value="1"/>
</dbReference>
<keyword evidence="8" id="KW-0812">Transmembrane</keyword>
<dbReference type="InterPro" id="IPR035992">
    <property type="entry name" value="Ricin_B-like_lectins"/>
</dbReference>
<dbReference type="GO" id="GO:0006493">
    <property type="term" value="P:protein O-linked glycosylation"/>
    <property type="evidence" value="ECO:0007669"/>
    <property type="project" value="TreeGrafter"/>
</dbReference>